<evidence type="ECO:0000313" key="2">
    <source>
        <dbReference type="Proteomes" id="UP000025231"/>
    </source>
</evidence>
<name>A0ABC7ZRD3_ECOLR</name>
<accession>A0ABC7ZRD3</accession>
<reference evidence="1 2" key="1">
    <citation type="journal article" date="2014" name="Genome Announc.">
        <title>Complete Genome Sequences of Two Escherichia coli O145:H28 Outbreak Strains of Food Origin.</title>
        <authorList>
            <person name="Cooper K.K."/>
            <person name="Mandrell R.E."/>
            <person name="Louie J.W."/>
            <person name="Korlach J."/>
            <person name="Clark T.A."/>
            <person name="Parker C.T."/>
            <person name="Huynh S."/>
            <person name="Chain P.S."/>
            <person name="Ahmed S."/>
            <person name="Carter M.Q."/>
        </authorList>
    </citation>
    <scope>NUCLEOTIDE SEQUENCE [LARGE SCALE GENOMIC DNA]</scope>
    <source>
        <strain evidence="1 2">RM12581</strain>
    </source>
</reference>
<dbReference type="Proteomes" id="UP000025231">
    <property type="component" value="Chromosome"/>
</dbReference>
<sequence length="39" mass="4398">MLIKHNAFSYVNTKCVLWWVSYDDGTKKPADSGLIGILL</sequence>
<protein>
    <recommendedName>
        <fullName evidence="3">Transposase</fullName>
    </recommendedName>
</protein>
<organism evidence="1 2">
    <name type="scientific">Escherichia coli O145:H28 (strain RM12581)</name>
    <dbReference type="NCBI Taxonomy" id="1248823"/>
    <lineage>
        <taxon>Bacteria</taxon>
        <taxon>Pseudomonadati</taxon>
        <taxon>Pseudomonadota</taxon>
        <taxon>Gammaproteobacteria</taxon>
        <taxon>Enterobacterales</taxon>
        <taxon>Enterobacteriaceae</taxon>
        <taxon>Escherichia</taxon>
    </lineage>
</organism>
<evidence type="ECO:0000313" key="1">
    <source>
        <dbReference type="EMBL" id="AHY70290.1"/>
    </source>
</evidence>
<gene>
    <name evidence="1" type="ORF">ECRM12581_8800</name>
</gene>
<dbReference type="EMBL" id="CP007136">
    <property type="protein sequence ID" value="AHY70290.1"/>
    <property type="molecule type" value="Genomic_DNA"/>
</dbReference>
<dbReference type="AlphaFoldDB" id="A0ABC7ZRD3"/>
<proteinExistence type="predicted"/>
<evidence type="ECO:0008006" key="3">
    <source>
        <dbReference type="Google" id="ProtNLM"/>
    </source>
</evidence>